<accession>A0A9X4XEZ2</accession>
<name>A0A9X4XEZ2_9FIRM</name>
<organism evidence="1 2">
    <name type="scientific">Turicibacter sanguinis</name>
    <dbReference type="NCBI Taxonomy" id="154288"/>
    <lineage>
        <taxon>Bacteria</taxon>
        <taxon>Bacillati</taxon>
        <taxon>Bacillota</taxon>
        <taxon>Erysipelotrichia</taxon>
        <taxon>Erysipelotrichales</taxon>
        <taxon>Turicibacteraceae</taxon>
        <taxon>Turicibacter</taxon>
    </lineage>
</organism>
<evidence type="ECO:0000313" key="2">
    <source>
        <dbReference type="Proteomes" id="UP000487649"/>
    </source>
</evidence>
<dbReference type="Proteomes" id="UP000487649">
    <property type="component" value="Unassembled WGS sequence"/>
</dbReference>
<dbReference type="AlphaFoldDB" id="A0A9X4XEZ2"/>
<comment type="caution">
    <text evidence="1">The sequence shown here is derived from an EMBL/GenBank/DDBJ whole genome shotgun (WGS) entry which is preliminary data.</text>
</comment>
<proteinExistence type="predicted"/>
<gene>
    <name evidence="1" type="ORF">GMA92_04180</name>
</gene>
<evidence type="ECO:0000313" key="1">
    <source>
        <dbReference type="EMBL" id="MTK20635.1"/>
    </source>
</evidence>
<dbReference type="EMBL" id="WMQE01000007">
    <property type="protein sequence ID" value="MTK20635.1"/>
    <property type="molecule type" value="Genomic_DNA"/>
</dbReference>
<protein>
    <submittedName>
        <fullName evidence="1">Uncharacterized protein</fullName>
    </submittedName>
</protein>
<sequence>MKSLNFISIFCQQVSFRQEANSLEDINGIADAFVVDENNVAELCTVTLVNGIVEESGKLIFILEAENGQELAMGDFELQKSEGDTPVRVDLKYVFQIDIPFPTNGRYRLNVHFIPTTTITDVNKIRLDTDSIVHHNGFTISGVN</sequence>
<reference evidence="1 2" key="1">
    <citation type="journal article" date="2019" name="Nat. Med.">
        <title>A library of human gut bacterial isolates paired with longitudinal multiomics data enables mechanistic microbiome research.</title>
        <authorList>
            <person name="Poyet M."/>
            <person name="Groussin M."/>
            <person name="Gibbons S.M."/>
            <person name="Avila-Pacheco J."/>
            <person name="Jiang X."/>
            <person name="Kearney S.M."/>
            <person name="Perrotta A.R."/>
            <person name="Berdy B."/>
            <person name="Zhao S."/>
            <person name="Lieberman T.D."/>
            <person name="Swanson P.K."/>
            <person name="Smith M."/>
            <person name="Roesemann S."/>
            <person name="Alexander J.E."/>
            <person name="Rich S.A."/>
            <person name="Livny J."/>
            <person name="Vlamakis H."/>
            <person name="Clish C."/>
            <person name="Bullock K."/>
            <person name="Deik A."/>
            <person name="Scott J."/>
            <person name="Pierce K.A."/>
            <person name="Xavier R.J."/>
            <person name="Alm E.J."/>
        </authorList>
    </citation>
    <scope>NUCLEOTIDE SEQUENCE [LARGE SCALE GENOMIC DNA]</scope>
    <source>
        <strain evidence="1 2">BIOML-A198</strain>
    </source>
</reference>